<dbReference type="PROSITE" id="PS51257">
    <property type="entry name" value="PROKAR_LIPOPROTEIN"/>
    <property type="match status" value="1"/>
</dbReference>
<comment type="caution">
    <text evidence="2">The sequence shown here is derived from an EMBL/GenBank/DDBJ whole genome shotgun (WGS) entry which is preliminary data.</text>
</comment>
<evidence type="ECO:0000313" key="2">
    <source>
        <dbReference type="EMBL" id="KKN85422.1"/>
    </source>
</evidence>
<protein>
    <submittedName>
        <fullName evidence="2">Uncharacterized protein</fullName>
    </submittedName>
</protein>
<gene>
    <name evidence="2" type="ORF">LCGC14_0279190</name>
</gene>
<keyword evidence="1" id="KW-0472">Membrane</keyword>
<proteinExistence type="predicted"/>
<evidence type="ECO:0000256" key="1">
    <source>
        <dbReference type="SAM" id="Phobius"/>
    </source>
</evidence>
<dbReference type="EMBL" id="LAZR01000159">
    <property type="protein sequence ID" value="KKN85422.1"/>
    <property type="molecule type" value="Genomic_DNA"/>
</dbReference>
<sequence length="150" mass="15974">MHQAVRRWLTGAVVGASVVALSGCGTLFHPERKGQLSGDIDPVIAIANSVGLLFFIVPGVIAYAVDFSNGTIYLPGRNSASVDVHQLDDAMDVASLEKLLSEKAGQPVSLESELVMIEEMDSLDEALAMVRMSGVLDEENLANMEVITES</sequence>
<name>A0A0F9UDH9_9ZZZZ</name>
<reference evidence="2" key="1">
    <citation type="journal article" date="2015" name="Nature">
        <title>Complex archaea that bridge the gap between prokaryotes and eukaryotes.</title>
        <authorList>
            <person name="Spang A."/>
            <person name="Saw J.H."/>
            <person name="Jorgensen S.L."/>
            <person name="Zaremba-Niedzwiedzka K."/>
            <person name="Martijn J."/>
            <person name="Lind A.E."/>
            <person name="van Eijk R."/>
            <person name="Schleper C."/>
            <person name="Guy L."/>
            <person name="Ettema T.J."/>
        </authorList>
    </citation>
    <scope>NUCLEOTIDE SEQUENCE</scope>
</reference>
<keyword evidence="1" id="KW-0812">Transmembrane</keyword>
<feature type="transmembrane region" description="Helical" evidence="1">
    <location>
        <begin position="44"/>
        <end position="65"/>
    </location>
</feature>
<dbReference type="AlphaFoldDB" id="A0A0F9UDH9"/>
<organism evidence="2">
    <name type="scientific">marine sediment metagenome</name>
    <dbReference type="NCBI Taxonomy" id="412755"/>
    <lineage>
        <taxon>unclassified sequences</taxon>
        <taxon>metagenomes</taxon>
        <taxon>ecological metagenomes</taxon>
    </lineage>
</organism>
<keyword evidence="1" id="KW-1133">Transmembrane helix</keyword>
<accession>A0A0F9UDH9</accession>